<dbReference type="EMBL" id="JAPDNT010000052">
    <property type="protein sequence ID" value="MCW3477788.1"/>
    <property type="molecule type" value="Genomic_DNA"/>
</dbReference>
<evidence type="ECO:0000313" key="2">
    <source>
        <dbReference type="Proteomes" id="UP001165679"/>
    </source>
</evidence>
<comment type="caution">
    <text evidence="1">The sequence shown here is derived from an EMBL/GenBank/DDBJ whole genome shotgun (WGS) entry which is preliminary data.</text>
</comment>
<protein>
    <submittedName>
        <fullName evidence="1">Uncharacterized protein</fullName>
    </submittedName>
</protein>
<name>A0AA41YWI7_9PROT</name>
<keyword evidence="2" id="KW-1185">Reference proteome</keyword>
<accession>A0AA41YWI7</accession>
<evidence type="ECO:0000313" key="1">
    <source>
        <dbReference type="EMBL" id="MCW3477788.1"/>
    </source>
</evidence>
<proteinExistence type="predicted"/>
<reference evidence="1" key="2">
    <citation type="submission" date="2022-10" db="EMBL/GenBank/DDBJ databases">
        <authorList>
            <person name="Trinh H.N."/>
        </authorList>
    </citation>
    <scope>NUCLEOTIDE SEQUENCE</scope>
    <source>
        <strain evidence="1">RN2-1</strain>
    </source>
</reference>
<gene>
    <name evidence="1" type="ORF">OL599_24875</name>
</gene>
<sequence length="194" mass="20978">MDADAARNSPPRDLKGVLNFIVTTSLCNQRQARELASAIRSFGAWAGLRLDHLPADTAAIRRHVERLHPEAVGVSPARFANVTSLLNRALTLAGVKPCNRPVAEALSVAWNTVFASLSNRYLRSSLAPFARFCSASGVAPDAVSDGVSSLYLEHLTKTSLVKDPQTVYQTVCRTWNQARAKVLGWPAVTLTIPS</sequence>
<dbReference type="Proteomes" id="UP001165679">
    <property type="component" value="Unassembled WGS sequence"/>
</dbReference>
<reference evidence="1" key="1">
    <citation type="submission" date="2022-09" db="EMBL/GenBank/DDBJ databases">
        <title>Rhodovastum sp. nov. RN2-1 isolated from soil in Seongnam, South Korea.</title>
        <authorList>
            <person name="Le N.T."/>
        </authorList>
    </citation>
    <scope>NUCLEOTIDE SEQUENCE</scope>
    <source>
        <strain evidence="1">RN2-1</strain>
    </source>
</reference>
<organism evidence="1 2">
    <name type="scientific">Limobrevibacterium gyesilva</name>
    <dbReference type="NCBI Taxonomy" id="2991712"/>
    <lineage>
        <taxon>Bacteria</taxon>
        <taxon>Pseudomonadati</taxon>
        <taxon>Pseudomonadota</taxon>
        <taxon>Alphaproteobacteria</taxon>
        <taxon>Acetobacterales</taxon>
        <taxon>Acetobacteraceae</taxon>
        <taxon>Limobrevibacterium</taxon>
    </lineage>
</organism>
<dbReference type="AlphaFoldDB" id="A0AA41YWI7"/>
<dbReference type="RefSeq" id="WP_264716758.1">
    <property type="nucleotide sequence ID" value="NZ_JAPDNT010000052.1"/>
</dbReference>